<gene>
    <name evidence="2" type="ORF">GP2143_04930</name>
</gene>
<evidence type="ECO:0000313" key="3">
    <source>
        <dbReference type="Proteomes" id="UP000004931"/>
    </source>
</evidence>
<keyword evidence="3" id="KW-1185">Reference proteome</keyword>
<comment type="caution">
    <text evidence="2">The sequence shown here is derived from an EMBL/GenBank/DDBJ whole genome shotgun (WGS) entry which is preliminary data.</text>
</comment>
<dbReference type="eggNOG" id="ENOG5033MWB">
    <property type="taxonomic scope" value="Bacteria"/>
</dbReference>
<dbReference type="AlphaFoldDB" id="A0YB36"/>
<organism evidence="2 3">
    <name type="scientific">marine gamma proteobacterium HTCC2143</name>
    <dbReference type="NCBI Taxonomy" id="247633"/>
    <lineage>
        <taxon>Bacteria</taxon>
        <taxon>Pseudomonadati</taxon>
        <taxon>Pseudomonadota</taxon>
        <taxon>Gammaproteobacteria</taxon>
        <taxon>Cellvibrionales</taxon>
        <taxon>Spongiibacteraceae</taxon>
        <taxon>BD1-7 clade</taxon>
    </lineage>
</organism>
<reference evidence="2 3" key="1">
    <citation type="journal article" date="2010" name="J. Bacteriol.">
        <title>Genome sequence of the oligotrophic marine Gammaproteobacterium HTCC2143, isolated from the Oregon Coast.</title>
        <authorList>
            <person name="Oh H.M."/>
            <person name="Kang I."/>
            <person name="Ferriera S."/>
            <person name="Giovannoni S.J."/>
            <person name="Cho J.C."/>
        </authorList>
    </citation>
    <scope>NUCLEOTIDE SEQUENCE [LARGE SCALE GENOMIC DNA]</scope>
    <source>
        <strain evidence="2 3">HTCC2143</strain>
    </source>
</reference>
<dbReference type="EMBL" id="AAVT01000002">
    <property type="protein sequence ID" value="EAW31766.1"/>
    <property type="molecule type" value="Genomic_DNA"/>
</dbReference>
<keyword evidence="1" id="KW-1133">Transmembrane helix</keyword>
<evidence type="ECO:0000313" key="2">
    <source>
        <dbReference type="EMBL" id="EAW31766.1"/>
    </source>
</evidence>
<dbReference type="OrthoDB" id="5704962at2"/>
<feature type="transmembrane region" description="Helical" evidence="1">
    <location>
        <begin position="21"/>
        <end position="42"/>
    </location>
</feature>
<accession>A0YB36</accession>
<dbReference type="STRING" id="247633.GP2143_04930"/>
<protein>
    <submittedName>
        <fullName evidence="2">Uncharacterized protein</fullName>
    </submittedName>
</protein>
<sequence length="149" mass="16973">MSSAKRNSEKNEKYPTAELSLRWKLALVLLVFLFSIGSLSLIPDFSFKRYSSGLTGADVVFIGRNFERTPFALTDAHDACLYEVKSKLGERLLRSEMVPLSTRFNSDNGSYLVVLDADIGLINTWTNTLIYCDIDPLRHTVSYYRKDVY</sequence>
<proteinExistence type="predicted"/>
<evidence type="ECO:0000256" key="1">
    <source>
        <dbReference type="SAM" id="Phobius"/>
    </source>
</evidence>
<dbReference type="Proteomes" id="UP000004931">
    <property type="component" value="Unassembled WGS sequence"/>
</dbReference>
<name>A0YB36_9GAMM</name>
<keyword evidence="1" id="KW-0472">Membrane</keyword>
<keyword evidence="1" id="KW-0812">Transmembrane</keyword>